<dbReference type="Pfam" id="PF02653">
    <property type="entry name" value="BPD_transp_2"/>
    <property type="match status" value="1"/>
</dbReference>
<feature type="transmembrane region" description="Helical" evidence="6">
    <location>
        <begin position="48"/>
        <end position="66"/>
    </location>
</feature>
<evidence type="ECO:0000256" key="2">
    <source>
        <dbReference type="ARBA" id="ARBA00022475"/>
    </source>
</evidence>
<dbReference type="EMBL" id="JBFPJR010000003">
    <property type="protein sequence ID" value="MEX0426453.1"/>
    <property type="molecule type" value="Genomic_DNA"/>
</dbReference>
<keyword evidence="4 6" id="KW-1133">Transmembrane helix</keyword>
<comment type="caution">
    <text evidence="7">The sequence shown here is derived from an EMBL/GenBank/DDBJ whole genome shotgun (WGS) entry which is preliminary data.</text>
</comment>
<proteinExistence type="predicted"/>
<feature type="transmembrane region" description="Helical" evidence="6">
    <location>
        <begin position="165"/>
        <end position="185"/>
    </location>
</feature>
<dbReference type="PANTHER" id="PTHR32196">
    <property type="entry name" value="ABC TRANSPORTER PERMEASE PROTEIN YPHD-RELATED-RELATED"/>
    <property type="match status" value="1"/>
</dbReference>
<accession>A0ABV3SWM6</accession>
<dbReference type="RefSeq" id="WP_367991159.1">
    <property type="nucleotide sequence ID" value="NZ_JBFPJR010000003.1"/>
</dbReference>
<keyword evidence="3 6" id="KW-0812">Transmembrane</keyword>
<sequence length="334" mass="33988">MNTFDAGAAWRRLLSGSWVGIVIATIALFVLSPAIAPGSLGSAPLLSMLPFAAVLAMAAAGQTLVVQQRGLDLSVPGMLALAAALSTCLVQYHGWPAWLAVVVALIAPSLIGLLNGALVAVAGVTPLVVTLGMNAVLLGTVLKVSNGSPATAPHGLSQFSVDRTLGVPNTLIIAVVMLAIGGLVTKRSAVGRRLTYIGVSVPTASALGIRVRLYQVLSYGFAGLAYGAAGVLLAGYTQTPGLFIGDSYLLPTVAAVVLGGTAMTGGVASILASGVSALFLTQLGQLLRSLGWTDAQQLIAQAVVLAAVVLLREATPVLRRRWAARRRAVAPAMT</sequence>
<keyword evidence="2" id="KW-1003">Cell membrane</keyword>
<protein>
    <submittedName>
        <fullName evidence="7">ABC transporter permease</fullName>
    </submittedName>
</protein>
<evidence type="ECO:0000313" key="8">
    <source>
        <dbReference type="Proteomes" id="UP001556631"/>
    </source>
</evidence>
<feature type="transmembrane region" description="Helical" evidence="6">
    <location>
        <begin position="248"/>
        <end position="278"/>
    </location>
</feature>
<dbReference type="CDD" id="cd06579">
    <property type="entry name" value="TM_PBP1_transp_AraH_like"/>
    <property type="match status" value="1"/>
</dbReference>
<reference evidence="7 8" key="1">
    <citation type="submission" date="2024-07" db="EMBL/GenBank/DDBJ databases">
        <authorList>
            <person name="Lee S."/>
            <person name="Kang M."/>
        </authorList>
    </citation>
    <scope>NUCLEOTIDE SEQUENCE [LARGE SCALE GENOMIC DNA]</scope>
    <source>
        <strain evidence="7 8">DS6</strain>
    </source>
</reference>
<dbReference type="InterPro" id="IPR001851">
    <property type="entry name" value="ABC_transp_permease"/>
</dbReference>
<comment type="subcellular location">
    <subcellularLocation>
        <location evidence="1">Cell membrane</location>
        <topology evidence="1">Multi-pass membrane protein</topology>
    </subcellularLocation>
</comment>
<evidence type="ECO:0000313" key="7">
    <source>
        <dbReference type="EMBL" id="MEX0426453.1"/>
    </source>
</evidence>
<dbReference type="Proteomes" id="UP001556631">
    <property type="component" value="Unassembled WGS sequence"/>
</dbReference>
<keyword evidence="8" id="KW-1185">Reference proteome</keyword>
<evidence type="ECO:0000256" key="3">
    <source>
        <dbReference type="ARBA" id="ARBA00022692"/>
    </source>
</evidence>
<feature type="transmembrane region" description="Helical" evidence="6">
    <location>
        <begin position="217"/>
        <end position="236"/>
    </location>
</feature>
<feature type="transmembrane region" description="Helical" evidence="6">
    <location>
        <begin position="73"/>
        <end position="92"/>
    </location>
</feature>
<feature type="transmembrane region" description="Helical" evidence="6">
    <location>
        <begin position="12"/>
        <end position="36"/>
    </location>
</feature>
<organism evidence="7 8">
    <name type="scientific">Nocardioides eburneus</name>
    <dbReference type="NCBI Taxonomy" id="3231482"/>
    <lineage>
        <taxon>Bacteria</taxon>
        <taxon>Bacillati</taxon>
        <taxon>Actinomycetota</taxon>
        <taxon>Actinomycetes</taxon>
        <taxon>Propionibacteriales</taxon>
        <taxon>Nocardioidaceae</taxon>
        <taxon>Nocardioides</taxon>
    </lineage>
</organism>
<name>A0ABV3SWM6_9ACTN</name>
<gene>
    <name evidence="7" type="ORF">AB3X52_02390</name>
</gene>
<evidence type="ECO:0000256" key="5">
    <source>
        <dbReference type="ARBA" id="ARBA00023136"/>
    </source>
</evidence>
<evidence type="ECO:0000256" key="6">
    <source>
        <dbReference type="SAM" id="Phobius"/>
    </source>
</evidence>
<evidence type="ECO:0000256" key="4">
    <source>
        <dbReference type="ARBA" id="ARBA00022989"/>
    </source>
</evidence>
<feature type="transmembrane region" description="Helical" evidence="6">
    <location>
        <begin position="127"/>
        <end position="145"/>
    </location>
</feature>
<keyword evidence="5 6" id="KW-0472">Membrane</keyword>
<evidence type="ECO:0000256" key="1">
    <source>
        <dbReference type="ARBA" id="ARBA00004651"/>
    </source>
</evidence>
<feature type="transmembrane region" description="Helical" evidence="6">
    <location>
        <begin position="98"/>
        <end position="120"/>
    </location>
</feature>